<accession>A0A5B9N794</accession>
<evidence type="ECO:0000313" key="3">
    <source>
        <dbReference type="Proteomes" id="UP000323400"/>
    </source>
</evidence>
<dbReference type="KEGG" id="vg:55616855"/>
<proteinExistence type="predicted"/>
<evidence type="ECO:0000313" key="2">
    <source>
        <dbReference type="EMBL" id="QEG08402.1"/>
    </source>
</evidence>
<protein>
    <submittedName>
        <fullName evidence="2">Uncharacterized protein</fullName>
    </submittedName>
</protein>
<sequence>MEKKVTQKKTATKNTISKSAQPKPKFDTSAFVFSYPIEDIKAWLDAFDASCEDKEVDWPSQDECSVYCQLKKDYLTAISEGDTVILLNAIESRVTGLYEGKKKGGKK</sequence>
<dbReference type="Proteomes" id="UP000323400">
    <property type="component" value="Segment"/>
</dbReference>
<dbReference type="EMBL" id="MK813938">
    <property type="protein sequence ID" value="QEG08402.1"/>
    <property type="molecule type" value="Genomic_DNA"/>
</dbReference>
<evidence type="ECO:0000256" key="1">
    <source>
        <dbReference type="SAM" id="MobiDB-lite"/>
    </source>
</evidence>
<organism evidence="2 3">
    <name type="scientific">Aeromonas phage 2L372X</name>
    <dbReference type="NCBI Taxonomy" id="2588515"/>
    <lineage>
        <taxon>Viruses</taxon>
        <taxon>Duplodnaviria</taxon>
        <taxon>Heunggongvirae</taxon>
        <taxon>Uroviricota</taxon>
        <taxon>Caudoviricetes</taxon>
        <taxon>Plateaulakevirus</taxon>
        <taxon>Plateaulakevirus pv2L372X</taxon>
    </lineage>
</organism>
<feature type="compositionally biased region" description="Basic residues" evidence="1">
    <location>
        <begin position="1"/>
        <end position="11"/>
    </location>
</feature>
<reference evidence="2 3" key="1">
    <citation type="submission" date="2019-04" db="EMBL/GenBank/DDBJ databases">
        <title>Nine Novel Phages from a Plateau Lake in Southwest China Provide Insights into Aeromonas Phage Diversity.</title>
        <authorList>
            <person name="Xiao W."/>
            <person name="Bai M."/>
            <person name="Wang Y."/>
            <person name="Cui X."/>
        </authorList>
    </citation>
    <scope>NUCLEOTIDE SEQUENCE [LARGE SCALE GENOMIC DNA]</scope>
</reference>
<keyword evidence="3" id="KW-1185">Reference proteome</keyword>
<feature type="region of interest" description="Disordered" evidence="1">
    <location>
        <begin position="1"/>
        <end position="24"/>
    </location>
</feature>
<dbReference type="RefSeq" id="YP_009846487.1">
    <property type="nucleotide sequence ID" value="NC_048770.1"/>
</dbReference>
<name>A0A5B9N794_9CAUD</name>
<gene>
    <name evidence="2" type="primary">2L372X_149</name>
</gene>
<dbReference type="GeneID" id="55616855"/>